<reference evidence="3" key="1">
    <citation type="journal article" date="2019" name="Int. J. Syst. Evol. Microbiol.">
        <title>The Global Catalogue of Microorganisms (GCM) 10K type strain sequencing project: providing services to taxonomists for standard genome sequencing and annotation.</title>
        <authorList>
            <consortium name="The Broad Institute Genomics Platform"/>
            <consortium name="The Broad Institute Genome Sequencing Center for Infectious Disease"/>
            <person name="Wu L."/>
            <person name="Ma J."/>
        </authorList>
    </citation>
    <scope>NUCLEOTIDE SEQUENCE [LARGE SCALE GENOMIC DNA]</scope>
    <source>
        <strain evidence="3">JCM 31890</strain>
    </source>
</reference>
<name>A0ABP8LD87_9BURK</name>
<evidence type="ECO:0000313" key="2">
    <source>
        <dbReference type="EMBL" id="GAA4426227.1"/>
    </source>
</evidence>
<dbReference type="EMBL" id="BAABEX010000024">
    <property type="protein sequence ID" value="GAA4426227.1"/>
    <property type="molecule type" value="Genomic_DNA"/>
</dbReference>
<gene>
    <name evidence="2" type="ORF">GCM10023090_21910</name>
</gene>
<comment type="caution">
    <text evidence="2">The sequence shown here is derived from an EMBL/GenBank/DDBJ whole genome shotgun (WGS) entry which is preliminary data.</text>
</comment>
<evidence type="ECO:0000259" key="1">
    <source>
        <dbReference type="Pfam" id="PF07484"/>
    </source>
</evidence>
<organism evidence="2 3">
    <name type="scientific">Acidovorax lacteus</name>
    <dbReference type="NCBI Taxonomy" id="1924988"/>
    <lineage>
        <taxon>Bacteria</taxon>
        <taxon>Pseudomonadati</taxon>
        <taxon>Pseudomonadota</taxon>
        <taxon>Betaproteobacteria</taxon>
        <taxon>Burkholderiales</taxon>
        <taxon>Comamonadaceae</taxon>
        <taxon>Acidovorax</taxon>
    </lineage>
</organism>
<evidence type="ECO:0000313" key="3">
    <source>
        <dbReference type="Proteomes" id="UP001501788"/>
    </source>
</evidence>
<dbReference type="SUPFAM" id="SSF88874">
    <property type="entry name" value="Receptor-binding domain of short tail fibre protein gp12"/>
    <property type="match status" value="1"/>
</dbReference>
<dbReference type="Proteomes" id="UP001501788">
    <property type="component" value="Unassembled WGS sequence"/>
</dbReference>
<dbReference type="Pfam" id="PF07484">
    <property type="entry name" value="Collar"/>
    <property type="match status" value="1"/>
</dbReference>
<feature type="domain" description="Phage tail collar" evidence="1">
    <location>
        <begin position="7"/>
        <end position="63"/>
    </location>
</feature>
<proteinExistence type="predicted"/>
<sequence length="172" mass="17864">MSEAFLGDIRLIASTIIPAGWAPCDGRVLPIAPNRALFDLIGSTYGGDGQQTFALPDLRGRLPIGQGEAPGLSPRAMGQMLGDEQVALTVEQMPPHSHALYAGGVAVSAAPRGLLPAVVAGFNLYATESRNAQALARGTVQANPGGERHNNVMPSLVLGFIMCVDGPVPQLQ</sequence>
<accession>A0ABP8LD87</accession>
<dbReference type="RefSeq" id="WP_345064756.1">
    <property type="nucleotide sequence ID" value="NZ_BAABEX010000024.1"/>
</dbReference>
<protein>
    <submittedName>
        <fullName evidence="2">Tail fiber protein</fullName>
    </submittedName>
</protein>
<keyword evidence="3" id="KW-1185">Reference proteome</keyword>
<dbReference type="Gene3D" id="3.90.1340.10">
    <property type="entry name" value="Phage tail collar domain"/>
    <property type="match status" value="1"/>
</dbReference>
<dbReference type="InterPro" id="IPR011083">
    <property type="entry name" value="Phage_tail_collar_dom"/>
</dbReference>
<dbReference type="InterPro" id="IPR037053">
    <property type="entry name" value="Phage_tail_collar_dom_sf"/>
</dbReference>